<name>A0A7J8DTA1_MOLMO</name>
<accession>A0A7J8DTA1</accession>
<protein>
    <submittedName>
        <fullName evidence="1">Uncharacterized protein</fullName>
    </submittedName>
</protein>
<keyword evidence="2" id="KW-1185">Reference proteome</keyword>
<organism evidence="1 2">
    <name type="scientific">Molossus molossus</name>
    <name type="common">Pallas' mastiff bat</name>
    <name type="synonym">Vespertilio molossus</name>
    <dbReference type="NCBI Taxonomy" id="27622"/>
    <lineage>
        <taxon>Eukaryota</taxon>
        <taxon>Metazoa</taxon>
        <taxon>Chordata</taxon>
        <taxon>Craniata</taxon>
        <taxon>Vertebrata</taxon>
        <taxon>Euteleostomi</taxon>
        <taxon>Mammalia</taxon>
        <taxon>Eutheria</taxon>
        <taxon>Laurasiatheria</taxon>
        <taxon>Chiroptera</taxon>
        <taxon>Yangochiroptera</taxon>
        <taxon>Molossidae</taxon>
        <taxon>Molossus</taxon>
    </lineage>
</organism>
<evidence type="ECO:0000313" key="1">
    <source>
        <dbReference type="EMBL" id="KAF6426457.1"/>
    </source>
</evidence>
<dbReference type="Proteomes" id="UP000550707">
    <property type="component" value="Unassembled WGS sequence"/>
</dbReference>
<dbReference type="AlphaFoldDB" id="A0A7J8DTA1"/>
<sequence length="123" mass="13273">MEFNNALFIQHGLSMKPLGQALSLRSGDSLQCQTSCAGMAGTCHGLSRALPLQETCTLDGGQWVVRGSIARVVIILPVPSEMVLGPPFPRAPALSTEPYKKHLRFAPSSFVLSLLPTHLFLFP</sequence>
<dbReference type="InParanoid" id="A0A7J8DTA1"/>
<dbReference type="EMBL" id="JACASF010000016">
    <property type="protein sequence ID" value="KAF6426457.1"/>
    <property type="molecule type" value="Genomic_DNA"/>
</dbReference>
<reference evidence="1 2" key="1">
    <citation type="journal article" date="2020" name="Nature">
        <title>Six reference-quality genomes reveal evolution of bat adaptations.</title>
        <authorList>
            <person name="Jebb D."/>
            <person name="Huang Z."/>
            <person name="Pippel M."/>
            <person name="Hughes G.M."/>
            <person name="Lavrichenko K."/>
            <person name="Devanna P."/>
            <person name="Winkler S."/>
            <person name="Jermiin L.S."/>
            <person name="Skirmuntt E.C."/>
            <person name="Katzourakis A."/>
            <person name="Burkitt-Gray L."/>
            <person name="Ray D.A."/>
            <person name="Sullivan K.A.M."/>
            <person name="Roscito J.G."/>
            <person name="Kirilenko B.M."/>
            <person name="Davalos L.M."/>
            <person name="Corthals A.P."/>
            <person name="Power M.L."/>
            <person name="Jones G."/>
            <person name="Ransome R.D."/>
            <person name="Dechmann D.K.N."/>
            <person name="Locatelli A.G."/>
            <person name="Puechmaille S.J."/>
            <person name="Fedrigo O."/>
            <person name="Jarvis E.D."/>
            <person name="Hiller M."/>
            <person name="Vernes S.C."/>
            <person name="Myers E.W."/>
            <person name="Teeling E.C."/>
        </authorList>
    </citation>
    <scope>NUCLEOTIDE SEQUENCE [LARGE SCALE GENOMIC DNA]</scope>
    <source>
        <strain evidence="1">MMolMol1</strain>
        <tissue evidence="1">Muscle</tissue>
    </source>
</reference>
<comment type="caution">
    <text evidence="1">The sequence shown here is derived from an EMBL/GenBank/DDBJ whole genome shotgun (WGS) entry which is preliminary data.</text>
</comment>
<proteinExistence type="predicted"/>
<gene>
    <name evidence="1" type="ORF">HJG59_009156</name>
</gene>
<evidence type="ECO:0000313" key="2">
    <source>
        <dbReference type="Proteomes" id="UP000550707"/>
    </source>
</evidence>